<dbReference type="SUPFAM" id="SSF56300">
    <property type="entry name" value="Metallo-dependent phosphatases"/>
    <property type="match status" value="1"/>
</dbReference>
<evidence type="ECO:0000256" key="1">
    <source>
        <dbReference type="ARBA" id="ARBA00001936"/>
    </source>
</evidence>
<comment type="similarity">
    <text evidence="4">Belongs to the PPP phosphatase family.</text>
</comment>
<dbReference type="EC" id="3.1.3.16" evidence="4"/>
<keyword evidence="7" id="KW-1185">Reference proteome</keyword>
<gene>
    <name evidence="6" type="ORF">FANTH_14816</name>
</gene>
<dbReference type="InterPro" id="IPR006186">
    <property type="entry name" value="Ser/Thr-sp_prot-phosphatase"/>
</dbReference>
<evidence type="ECO:0000256" key="4">
    <source>
        <dbReference type="RuleBase" id="RU004273"/>
    </source>
</evidence>
<dbReference type="Pfam" id="PF00149">
    <property type="entry name" value="Metallophos"/>
    <property type="match status" value="1"/>
</dbReference>
<feature type="non-terminal residue" evidence="6">
    <location>
        <position position="1"/>
    </location>
</feature>
<reference evidence="6 7" key="1">
    <citation type="journal article" date="2020" name="BMC Genomics">
        <title>Correction to: Identification and distribution of gene clusters required for synthesis of sphingolipid metabolism inhibitors in diverse species of the filamentous fungus Fusarium.</title>
        <authorList>
            <person name="Kim H.S."/>
            <person name="Lohmar J.M."/>
            <person name="Busman M."/>
            <person name="Brown D.W."/>
            <person name="Naumann T.A."/>
            <person name="Divon H.H."/>
            <person name="Lysoe E."/>
            <person name="Uhlig S."/>
            <person name="Proctor R.H."/>
        </authorList>
    </citation>
    <scope>NUCLEOTIDE SEQUENCE [LARGE SCALE GENOMIC DNA]</scope>
    <source>
        <strain evidence="6 7">NRRL 25214</strain>
    </source>
</reference>
<evidence type="ECO:0000259" key="5">
    <source>
        <dbReference type="PROSITE" id="PS00125"/>
    </source>
</evidence>
<dbReference type="EMBL" id="JABEVY010000855">
    <property type="protein sequence ID" value="KAF5227248.1"/>
    <property type="molecule type" value="Genomic_DNA"/>
</dbReference>
<dbReference type="PROSITE" id="PS00125">
    <property type="entry name" value="SER_THR_PHOSPHATASE"/>
    <property type="match status" value="1"/>
</dbReference>
<sequence>MQKPEVAVCPETSDRVDIVHSPESPELNIEDLFNVLKEELKQSFINGEDKIEPILETLPSLLEKEINIQEITIPSKGKMIVVGDIHGQLRNLIEILHREGPPSAVHYYLFNGDIVDRGPSSVECAMLVFYLRYRFPDYVFINRGNHEDHRVNVEETFSREIKQRGFQHLDDIFQQCFHNLSLGKIIKTEAETYLALHGGIPLSEGNPLSIEDMNGLERNMSCTDKQAPLAQILWNDMSDENGNQKSQRHGWGLKVGQEALKRFLSNEDLGCLIRSHTEEPDGWRLGLGYITGMLCPSLPLIDEKLTGLKSFLLSLREQSILRCHGEDQWVSDLSLRTSETSLTSFRDYRRPMRRENPGLHDHTRHEIFVYFIE</sequence>
<dbReference type="InterPro" id="IPR004843">
    <property type="entry name" value="Calcineurin-like_PHP"/>
</dbReference>
<organism evidence="6 7">
    <name type="scientific">Fusarium anthophilum</name>
    <dbReference type="NCBI Taxonomy" id="48485"/>
    <lineage>
        <taxon>Eukaryota</taxon>
        <taxon>Fungi</taxon>
        <taxon>Dikarya</taxon>
        <taxon>Ascomycota</taxon>
        <taxon>Pezizomycotina</taxon>
        <taxon>Sordariomycetes</taxon>
        <taxon>Hypocreomycetidae</taxon>
        <taxon>Hypocreales</taxon>
        <taxon>Nectriaceae</taxon>
        <taxon>Fusarium</taxon>
        <taxon>Fusarium fujikuroi species complex</taxon>
    </lineage>
</organism>
<evidence type="ECO:0000256" key="3">
    <source>
        <dbReference type="ARBA" id="ARBA00023211"/>
    </source>
</evidence>
<comment type="caution">
    <text evidence="6">The sequence shown here is derived from an EMBL/GenBank/DDBJ whole genome shotgun (WGS) entry which is preliminary data.</text>
</comment>
<dbReference type="GO" id="GO:0004722">
    <property type="term" value="F:protein serine/threonine phosphatase activity"/>
    <property type="evidence" value="ECO:0007669"/>
    <property type="project" value="UniProtKB-EC"/>
</dbReference>
<evidence type="ECO:0000256" key="2">
    <source>
        <dbReference type="ARBA" id="ARBA00022723"/>
    </source>
</evidence>
<keyword evidence="2" id="KW-0479">Metal-binding</keyword>
<dbReference type="GO" id="GO:0046872">
    <property type="term" value="F:metal ion binding"/>
    <property type="evidence" value="ECO:0007669"/>
    <property type="project" value="UniProtKB-KW"/>
</dbReference>
<dbReference type="InterPro" id="IPR051134">
    <property type="entry name" value="PPP_phosphatase"/>
</dbReference>
<dbReference type="SMART" id="SM00156">
    <property type="entry name" value="PP2Ac"/>
    <property type="match status" value="1"/>
</dbReference>
<dbReference type="Proteomes" id="UP000573603">
    <property type="component" value="Unassembled WGS sequence"/>
</dbReference>
<dbReference type="PRINTS" id="PR00114">
    <property type="entry name" value="STPHPHTASE"/>
</dbReference>
<proteinExistence type="inferred from homology"/>
<comment type="cofactor">
    <cofactor evidence="1">
        <name>Mn(2+)</name>
        <dbReference type="ChEBI" id="CHEBI:29035"/>
    </cofactor>
</comment>
<keyword evidence="4" id="KW-0378">Hydrolase</keyword>
<dbReference type="PANTHER" id="PTHR45668:SF5">
    <property type="entry name" value="SERINE_THREONINE-PROTEIN PHOSPHATASE 5"/>
    <property type="match status" value="1"/>
</dbReference>
<dbReference type="Gene3D" id="3.60.21.10">
    <property type="match status" value="1"/>
</dbReference>
<keyword evidence="3" id="KW-0464">Manganese</keyword>
<feature type="domain" description="Serine/threonine specific protein phosphatases" evidence="5">
    <location>
        <begin position="142"/>
        <end position="147"/>
    </location>
</feature>
<name>A0A8H4YFI6_9HYPO</name>
<comment type="catalytic activity">
    <reaction evidence="4">
        <text>O-phospho-L-threonyl-[protein] + H2O = L-threonyl-[protein] + phosphate</text>
        <dbReference type="Rhea" id="RHEA:47004"/>
        <dbReference type="Rhea" id="RHEA-COMP:11060"/>
        <dbReference type="Rhea" id="RHEA-COMP:11605"/>
        <dbReference type="ChEBI" id="CHEBI:15377"/>
        <dbReference type="ChEBI" id="CHEBI:30013"/>
        <dbReference type="ChEBI" id="CHEBI:43474"/>
        <dbReference type="ChEBI" id="CHEBI:61977"/>
        <dbReference type="EC" id="3.1.3.16"/>
    </reaction>
</comment>
<protein>
    <recommendedName>
        <fullName evidence="4">Serine/threonine-protein phosphatase</fullName>
        <ecNumber evidence="4">3.1.3.16</ecNumber>
    </recommendedName>
</protein>
<evidence type="ECO:0000313" key="7">
    <source>
        <dbReference type="Proteomes" id="UP000573603"/>
    </source>
</evidence>
<accession>A0A8H4YFI6</accession>
<dbReference type="AlphaFoldDB" id="A0A8H4YFI6"/>
<dbReference type="InterPro" id="IPR029052">
    <property type="entry name" value="Metallo-depent_PP-like"/>
</dbReference>
<evidence type="ECO:0000313" key="6">
    <source>
        <dbReference type="EMBL" id="KAF5227248.1"/>
    </source>
</evidence>
<dbReference type="PANTHER" id="PTHR45668">
    <property type="entry name" value="SERINE/THREONINE-PROTEIN PHOSPHATASE 5-RELATED"/>
    <property type="match status" value="1"/>
</dbReference>